<evidence type="ECO:0000313" key="1">
    <source>
        <dbReference type="EMBL" id="KAH6944764.1"/>
    </source>
</evidence>
<dbReference type="EMBL" id="CM023481">
    <property type="protein sequence ID" value="KAH6944764.1"/>
    <property type="molecule type" value="Genomic_DNA"/>
</dbReference>
<protein>
    <submittedName>
        <fullName evidence="1">Uncharacterized protein</fullName>
    </submittedName>
</protein>
<reference evidence="1" key="1">
    <citation type="submission" date="2020-05" db="EMBL/GenBank/DDBJ databases">
        <title>Large-scale comparative analyses of tick genomes elucidate their genetic diversity and vector capacities.</title>
        <authorList>
            <person name="Jia N."/>
            <person name="Wang J."/>
            <person name="Shi W."/>
            <person name="Du L."/>
            <person name="Sun Y."/>
            <person name="Zhan W."/>
            <person name="Jiang J."/>
            <person name="Wang Q."/>
            <person name="Zhang B."/>
            <person name="Ji P."/>
            <person name="Sakyi L.B."/>
            <person name="Cui X."/>
            <person name="Yuan T."/>
            <person name="Jiang B."/>
            <person name="Yang W."/>
            <person name="Lam T.T.-Y."/>
            <person name="Chang Q."/>
            <person name="Ding S."/>
            <person name="Wang X."/>
            <person name="Zhu J."/>
            <person name="Ruan X."/>
            <person name="Zhao L."/>
            <person name="Wei J."/>
            <person name="Que T."/>
            <person name="Du C."/>
            <person name="Cheng J."/>
            <person name="Dai P."/>
            <person name="Han X."/>
            <person name="Huang E."/>
            <person name="Gao Y."/>
            <person name="Liu J."/>
            <person name="Shao H."/>
            <person name="Ye R."/>
            <person name="Li L."/>
            <person name="Wei W."/>
            <person name="Wang X."/>
            <person name="Wang C."/>
            <person name="Yang T."/>
            <person name="Huo Q."/>
            <person name="Li W."/>
            <person name="Guo W."/>
            <person name="Chen H."/>
            <person name="Zhou L."/>
            <person name="Ni X."/>
            <person name="Tian J."/>
            <person name="Zhou Y."/>
            <person name="Sheng Y."/>
            <person name="Liu T."/>
            <person name="Pan Y."/>
            <person name="Xia L."/>
            <person name="Li J."/>
            <person name="Zhao F."/>
            <person name="Cao W."/>
        </authorList>
    </citation>
    <scope>NUCLEOTIDE SEQUENCE</scope>
    <source>
        <strain evidence="1">Hyas-2018</strain>
    </source>
</reference>
<dbReference type="Proteomes" id="UP000821845">
    <property type="component" value="Chromosome 1"/>
</dbReference>
<proteinExistence type="predicted"/>
<keyword evidence="2" id="KW-1185">Reference proteome</keyword>
<comment type="caution">
    <text evidence="1">The sequence shown here is derived from an EMBL/GenBank/DDBJ whole genome shotgun (WGS) entry which is preliminary data.</text>
</comment>
<evidence type="ECO:0000313" key="2">
    <source>
        <dbReference type="Proteomes" id="UP000821845"/>
    </source>
</evidence>
<gene>
    <name evidence="1" type="ORF">HPB50_004968</name>
</gene>
<sequence>MKERLMHEASLLSHKPHMASLIIDEASIKPKCIYDRKSDTVFGIRDKPENTASCSKNETLANRVLCFVLHGITTSYKIPCSYYFTKQLNGRDLYAWTKDVIAAVEDCGFVIIRIATDNYSANTMFKLMGNGSLSTVVKHPHDIERIIFLSFDPCHVLKNVRSQFLEREFTDGTGLITGTLVQKLYEHQKGMTVKLARNLTRKRVYPSNLEKMNDSSVAACIGSFTDETYTALLFTAKSTVETVRFLLKQGVNYVLTKKFNSDPIEALFGKFRAMCGGNDALDARAVTTALTHIVKEKALPSKVADIRDENVEEAARSEEPGEVQGGRGPEVPGASVWATGWIKGRLAVSSRTQRCSRFGRGPLVPDCRELCLVVSRVKRGKPSAELPHRSHGAVLAGTAMCNRHAWVFNEAPEAEVEPALFQASPGRRYCAEERETWSTGLLSPVSVPACRGVPCDDSYTNSHTDPEPHLGYEAEKKIRDMRGQGLTSEAEDSFRERCAKFHRHLFMELKLRLPDNINIMRQTALLSPGNTLKVIKESLIPLMELFGRWTGLAVTADGGPAALQAAKAEGLPVNACTAAPVPGGVSNKYL</sequence>
<name>A0ACB7TFD6_HYAAI</name>
<accession>A0ACB7TFD6</accession>
<organism evidence="1 2">
    <name type="scientific">Hyalomma asiaticum</name>
    <name type="common">Tick</name>
    <dbReference type="NCBI Taxonomy" id="266040"/>
    <lineage>
        <taxon>Eukaryota</taxon>
        <taxon>Metazoa</taxon>
        <taxon>Ecdysozoa</taxon>
        <taxon>Arthropoda</taxon>
        <taxon>Chelicerata</taxon>
        <taxon>Arachnida</taxon>
        <taxon>Acari</taxon>
        <taxon>Parasitiformes</taxon>
        <taxon>Ixodida</taxon>
        <taxon>Ixodoidea</taxon>
        <taxon>Ixodidae</taxon>
        <taxon>Hyalomminae</taxon>
        <taxon>Hyalomma</taxon>
    </lineage>
</organism>